<reference evidence="1" key="2">
    <citation type="submission" date="2021-02" db="EMBL/GenBank/DDBJ databases">
        <authorList>
            <person name="Kimball J.A."/>
            <person name="Haas M.W."/>
            <person name="Macchietto M."/>
            <person name="Kono T."/>
            <person name="Duquette J."/>
            <person name="Shao M."/>
        </authorList>
    </citation>
    <scope>NUCLEOTIDE SEQUENCE</scope>
    <source>
        <tissue evidence="1">Fresh leaf tissue</tissue>
    </source>
</reference>
<dbReference type="AlphaFoldDB" id="A0A8J5STS6"/>
<dbReference type="PANTHER" id="PTHR33237:SF33">
    <property type="entry name" value="OS05G0588400 PROTEIN"/>
    <property type="match status" value="1"/>
</dbReference>
<dbReference type="EMBL" id="JAAALK010000284">
    <property type="protein sequence ID" value="KAG8069128.1"/>
    <property type="molecule type" value="Genomic_DNA"/>
</dbReference>
<dbReference type="Proteomes" id="UP000729402">
    <property type="component" value="Unassembled WGS sequence"/>
</dbReference>
<reference evidence="1" key="1">
    <citation type="journal article" date="2021" name="bioRxiv">
        <title>Whole Genome Assembly and Annotation of Northern Wild Rice, Zizania palustris L., Supports a Whole Genome Duplication in the Zizania Genus.</title>
        <authorList>
            <person name="Haas M."/>
            <person name="Kono T."/>
            <person name="Macchietto M."/>
            <person name="Millas R."/>
            <person name="McGilp L."/>
            <person name="Shao M."/>
            <person name="Duquette J."/>
            <person name="Hirsch C.N."/>
            <person name="Kimball J."/>
        </authorList>
    </citation>
    <scope>NUCLEOTIDE SEQUENCE</scope>
    <source>
        <tissue evidence="1">Fresh leaf tissue</tissue>
    </source>
</reference>
<dbReference type="PANTHER" id="PTHR33237">
    <property type="entry name" value="F2P16.13 PROTEIN-RELATED"/>
    <property type="match status" value="1"/>
</dbReference>
<name>A0A8J5STS6_ZIZPA</name>
<proteinExistence type="predicted"/>
<sequence length="132" mass="14487">MAVGYSNHIVARLSSLVSFCSHRLSRASRRLLRHRRCYGGGADKRRTPAASEPVIDKGEALWRRTILMGERCQPLDFAGAVHYDSFGRRLARPTPNPRSASSLSCCSSDSLASSEASYKQNLGDLMSSSINL</sequence>
<dbReference type="OrthoDB" id="755532at2759"/>
<organism evidence="1 2">
    <name type="scientific">Zizania palustris</name>
    <name type="common">Northern wild rice</name>
    <dbReference type="NCBI Taxonomy" id="103762"/>
    <lineage>
        <taxon>Eukaryota</taxon>
        <taxon>Viridiplantae</taxon>
        <taxon>Streptophyta</taxon>
        <taxon>Embryophyta</taxon>
        <taxon>Tracheophyta</taxon>
        <taxon>Spermatophyta</taxon>
        <taxon>Magnoliopsida</taxon>
        <taxon>Liliopsida</taxon>
        <taxon>Poales</taxon>
        <taxon>Poaceae</taxon>
        <taxon>BOP clade</taxon>
        <taxon>Oryzoideae</taxon>
        <taxon>Oryzeae</taxon>
        <taxon>Zizaniinae</taxon>
        <taxon>Zizania</taxon>
    </lineage>
</organism>
<comment type="caution">
    <text evidence="1">The sequence shown here is derived from an EMBL/GenBank/DDBJ whole genome shotgun (WGS) entry which is preliminary data.</text>
</comment>
<protein>
    <submittedName>
        <fullName evidence="1">Uncharacterized protein</fullName>
    </submittedName>
</protein>
<accession>A0A8J5STS6</accession>
<evidence type="ECO:0000313" key="2">
    <source>
        <dbReference type="Proteomes" id="UP000729402"/>
    </source>
</evidence>
<evidence type="ECO:0000313" key="1">
    <source>
        <dbReference type="EMBL" id="KAG8069128.1"/>
    </source>
</evidence>
<keyword evidence="2" id="KW-1185">Reference proteome</keyword>
<gene>
    <name evidence="1" type="ORF">GUJ93_ZPchr0005g15276</name>
</gene>